<proteinExistence type="predicted"/>
<keyword evidence="2" id="KW-1185">Reference proteome</keyword>
<gene>
    <name evidence="1" type="ORF">PsorP6_003541</name>
</gene>
<accession>A0ACC0VNT1</accession>
<dbReference type="EMBL" id="CM047587">
    <property type="protein sequence ID" value="KAI9907383.1"/>
    <property type="molecule type" value="Genomic_DNA"/>
</dbReference>
<dbReference type="Proteomes" id="UP001163321">
    <property type="component" value="Chromosome 8"/>
</dbReference>
<evidence type="ECO:0000313" key="1">
    <source>
        <dbReference type="EMBL" id="KAI9907383.1"/>
    </source>
</evidence>
<protein>
    <submittedName>
        <fullName evidence="1">Uncharacterized protein</fullName>
    </submittedName>
</protein>
<organism evidence="1 2">
    <name type="scientific">Peronosclerospora sorghi</name>
    <dbReference type="NCBI Taxonomy" id="230839"/>
    <lineage>
        <taxon>Eukaryota</taxon>
        <taxon>Sar</taxon>
        <taxon>Stramenopiles</taxon>
        <taxon>Oomycota</taxon>
        <taxon>Peronosporomycetes</taxon>
        <taxon>Peronosporales</taxon>
        <taxon>Peronosporaceae</taxon>
        <taxon>Peronosclerospora</taxon>
    </lineage>
</organism>
<comment type="caution">
    <text evidence="1">The sequence shown here is derived from an EMBL/GenBank/DDBJ whole genome shotgun (WGS) entry which is preliminary data.</text>
</comment>
<sequence>MTETIDRDAVLALVRWQHTRRNYGNDAALLQTGFSLLRCTPPSALARAEAVLNLPRQRIVSEILHFAVFLMTKSKEKDTQVCEALHLVHMALHVFSSTENAQLATLPLNSCNLVLLALAEMLEKVKEDEKTLETLKDVKAVLAYLFGVPDTLTESMTADFHMYRPPPNVFADFLKRLLTAAFQQLLQRQESDEKTKMKQERLYVDLVHTSLFVFRDLQKTQTNKKKVFLAMAKTFLKDFIAFRLSLTTLWKRGVSGLEIATTLMDDIVIEALFDAENIRHFEGAMVHTCVWKSKKSKGAAQEESDDKLDKKRQKPGRSKAALELVSYQKTLFDELLNLLSDPEVAVELKASVGGFFEVLVRGFATRIRSAAATKIEDTKTDLKKSRKRAAIVIATTSTAYSPFKFWSELCAVAYSAYQQESNKSAFLPILVTLFHALFRALYECDVYRVTEDTEEREQFQTMEKVLASIIRVLNVDMGNATFFNAPRASEECEIVSNAVRCSPNLVQCCLVPIFELLGREAERGFSACKRNDGKSDVIVATSRAVIELLHAYESMRLLGVFLKATFAIDRAHEGLYHLFTIPSCESALRQSFLSLPSGQIDTLWKLMVEQIALFASREDKIPNVHGVAFARLVFQIFVQEIHVVRENSSKVLELAADTCERLVSSFENKLIQANYTFSYYEQEVFCIVGELLMFDSVLSVSTRERTFDPFFKKLEGNRFGAAMKQLFRTSTNKDKLVDNTMTSHDTRRGLGVAGVVKLCVYWLRQYSSGEDDNERKKVAPLVIKYVTKWKCWDAIAFSLPELMASASNDECYHFFCEILSAYISEAVTTESEGLAKRIVGDAAFYEILSLRKVASRSLTTVGKSYVDGVQRGSADSLALAYGFFCFLSEIPSAYLEPKECGDLLVTALNLYHVIDGIPNNAKHKKDVCHKLLAWIQLHFRVIGVEVHKSPQASSEFKNKLRSVSLHIVLQLHVDDAVSTTLISEILRTFLDLRATAFVGKLLNFVLDTDHTKEKITDKSTRKLRRAVVVVRALAACRNTLNSSKEENEFVENVVDLVTREKVCNKVQDPLCFEVMGALLQYQFVLHRLACHDKSQQTTMVEGPVLQVLVKHFGVALTASMKTIVATNNSMDDRKLYDTALSLFAIFCEAYASFRVLVTPLVTYGCLLAVSLALASRNARLSSSPDTTEITALQALMSNANRDEFRLLLSTLVQELVAREAQRKLGALRVLCLLLGGDRKIGSSRRILLHEHKESFVKGLLVNFTDQSHTEAVTSDDIDSAVALRLWNLKAFVLMFSKAELFTWKNHELQFVFMGFQPVMLTLSCWQAGDKPYEPQELHELWTNSYALLLRIVRNHFLSLVNGIPLLVQASNALLQLLVLASADARYSKICSEWSSNLARLYGYMKVHDVPLRKYVIYPLMAFFVAVTRDKLALHFQQKLRPGIFALLDVCSSYEKEQLFAALDSSGKSLLKSLDANYKLTHRYVGKI</sequence>
<name>A0ACC0VNT1_9STRA</name>
<reference evidence="1 2" key="1">
    <citation type="journal article" date="2022" name="bioRxiv">
        <title>The genome of the oomycete Peronosclerospora sorghi, a cosmopolitan pathogen of maize and sorghum, is inflated with dispersed pseudogenes.</title>
        <authorList>
            <person name="Fletcher K."/>
            <person name="Martin F."/>
            <person name="Isakeit T."/>
            <person name="Cavanaugh K."/>
            <person name="Magill C."/>
            <person name="Michelmore R."/>
        </authorList>
    </citation>
    <scope>NUCLEOTIDE SEQUENCE [LARGE SCALE GENOMIC DNA]</scope>
    <source>
        <strain evidence="1">P6</strain>
    </source>
</reference>
<evidence type="ECO:0000313" key="2">
    <source>
        <dbReference type="Proteomes" id="UP001163321"/>
    </source>
</evidence>